<dbReference type="PRINTS" id="PR00344">
    <property type="entry name" value="BCTRLSENSOR"/>
</dbReference>
<feature type="domain" description="PAC" evidence="9">
    <location>
        <begin position="115"/>
        <end position="166"/>
    </location>
</feature>
<dbReference type="InterPro" id="IPR036890">
    <property type="entry name" value="HATPase_C_sf"/>
</dbReference>
<dbReference type="SMART" id="SM00387">
    <property type="entry name" value="HATPase_c"/>
    <property type="match status" value="1"/>
</dbReference>
<dbReference type="SUPFAM" id="SSF52172">
    <property type="entry name" value="CheY-like"/>
    <property type="match status" value="1"/>
</dbReference>
<dbReference type="Gene3D" id="3.30.450.20">
    <property type="entry name" value="PAS domain"/>
    <property type="match status" value="1"/>
</dbReference>
<feature type="domain" description="Histidine kinase" evidence="7">
    <location>
        <begin position="184"/>
        <end position="406"/>
    </location>
</feature>
<dbReference type="InterPro" id="IPR001789">
    <property type="entry name" value="Sig_transdc_resp-reg_receiver"/>
</dbReference>
<dbReference type="InterPro" id="IPR035965">
    <property type="entry name" value="PAS-like_dom_sf"/>
</dbReference>
<name>A0ABV8CIA9_9GAMM</name>
<dbReference type="Pfam" id="PF08448">
    <property type="entry name" value="PAS_4"/>
    <property type="match status" value="1"/>
</dbReference>
<dbReference type="InterPro" id="IPR000700">
    <property type="entry name" value="PAS-assoc_C"/>
</dbReference>
<dbReference type="SUPFAM" id="SSF47384">
    <property type="entry name" value="Homodimeric domain of signal transducing histidine kinase"/>
    <property type="match status" value="1"/>
</dbReference>
<feature type="domain" description="Response regulatory" evidence="8">
    <location>
        <begin position="438"/>
        <end position="557"/>
    </location>
</feature>
<dbReference type="PROSITE" id="PS50113">
    <property type="entry name" value="PAC"/>
    <property type="match status" value="1"/>
</dbReference>
<feature type="modified residue" description="4-aspartylphosphate" evidence="5">
    <location>
        <position position="487"/>
    </location>
</feature>
<dbReference type="GO" id="GO:0005524">
    <property type="term" value="F:ATP binding"/>
    <property type="evidence" value="ECO:0007669"/>
    <property type="project" value="UniProtKB-KW"/>
</dbReference>
<evidence type="ECO:0000256" key="6">
    <source>
        <dbReference type="SAM" id="Coils"/>
    </source>
</evidence>
<feature type="coiled-coil region" evidence="6">
    <location>
        <begin position="6"/>
        <end position="40"/>
    </location>
</feature>
<evidence type="ECO:0000313" key="10">
    <source>
        <dbReference type="EMBL" id="MFC3909852.1"/>
    </source>
</evidence>
<dbReference type="InterPro" id="IPR003661">
    <property type="entry name" value="HisK_dim/P_dom"/>
</dbReference>
<dbReference type="SUPFAM" id="SSF55874">
    <property type="entry name" value="ATPase domain of HSP90 chaperone/DNA topoisomerase II/histidine kinase"/>
    <property type="match status" value="1"/>
</dbReference>
<dbReference type="InterPro" id="IPR004358">
    <property type="entry name" value="Sig_transdc_His_kin-like_C"/>
</dbReference>
<comment type="catalytic activity">
    <reaction evidence="1">
        <text>ATP + protein L-histidine = ADP + protein N-phospho-L-histidine.</text>
        <dbReference type="EC" id="2.7.13.3"/>
    </reaction>
</comment>
<dbReference type="InterPro" id="IPR011006">
    <property type="entry name" value="CheY-like_superfamily"/>
</dbReference>
<dbReference type="SMART" id="SM00388">
    <property type="entry name" value="HisKA"/>
    <property type="match status" value="1"/>
</dbReference>
<evidence type="ECO:0000256" key="1">
    <source>
        <dbReference type="ARBA" id="ARBA00000085"/>
    </source>
</evidence>
<keyword evidence="6" id="KW-0175">Coiled coil</keyword>
<accession>A0ABV8CIA9</accession>
<comment type="caution">
    <text evidence="10">The sequence shown here is derived from an EMBL/GenBank/DDBJ whole genome shotgun (WGS) entry which is preliminary data.</text>
</comment>
<proteinExistence type="predicted"/>
<dbReference type="InterPro" id="IPR003594">
    <property type="entry name" value="HATPase_dom"/>
</dbReference>
<dbReference type="EMBL" id="JBHSAB010000029">
    <property type="protein sequence ID" value="MFC3909852.1"/>
    <property type="molecule type" value="Genomic_DNA"/>
</dbReference>
<dbReference type="Gene3D" id="3.30.565.10">
    <property type="entry name" value="Histidine kinase-like ATPase, C-terminal domain"/>
    <property type="match status" value="1"/>
</dbReference>
<dbReference type="CDD" id="cd18773">
    <property type="entry name" value="PDC1_HK_sensor"/>
    <property type="match status" value="1"/>
</dbReference>
<dbReference type="Pfam" id="PF02518">
    <property type="entry name" value="HATPase_c"/>
    <property type="match status" value="1"/>
</dbReference>
<dbReference type="InterPro" id="IPR036097">
    <property type="entry name" value="HisK_dim/P_sf"/>
</dbReference>
<dbReference type="CDD" id="cd16922">
    <property type="entry name" value="HATPase_EvgS-ArcB-TorS-like"/>
    <property type="match status" value="1"/>
</dbReference>
<dbReference type="Gene3D" id="3.40.50.2300">
    <property type="match status" value="1"/>
</dbReference>
<gene>
    <name evidence="10" type="ORF">ACFORL_12295</name>
</gene>
<evidence type="ECO:0000313" key="11">
    <source>
        <dbReference type="Proteomes" id="UP001595758"/>
    </source>
</evidence>
<keyword evidence="10" id="KW-0067">ATP-binding</keyword>
<dbReference type="Proteomes" id="UP001595758">
    <property type="component" value="Unassembled WGS sequence"/>
</dbReference>
<keyword evidence="10" id="KW-0547">Nucleotide-binding</keyword>
<dbReference type="Gene3D" id="1.10.287.130">
    <property type="match status" value="1"/>
</dbReference>
<evidence type="ECO:0000259" key="7">
    <source>
        <dbReference type="PROSITE" id="PS50109"/>
    </source>
</evidence>
<dbReference type="CDD" id="cd00082">
    <property type="entry name" value="HisKA"/>
    <property type="match status" value="1"/>
</dbReference>
<evidence type="ECO:0000256" key="5">
    <source>
        <dbReference type="PROSITE-ProRule" id="PRU00169"/>
    </source>
</evidence>
<dbReference type="NCBIfam" id="TIGR00229">
    <property type="entry name" value="sensory_box"/>
    <property type="match status" value="1"/>
</dbReference>
<evidence type="ECO:0000259" key="8">
    <source>
        <dbReference type="PROSITE" id="PS50110"/>
    </source>
</evidence>
<evidence type="ECO:0000259" key="9">
    <source>
        <dbReference type="PROSITE" id="PS50113"/>
    </source>
</evidence>
<dbReference type="RefSeq" id="WP_382344465.1">
    <property type="nucleotide sequence ID" value="NZ_JBHSAB010000029.1"/>
</dbReference>
<keyword evidence="11" id="KW-1185">Reference proteome</keyword>
<dbReference type="InterPro" id="IPR005467">
    <property type="entry name" value="His_kinase_dom"/>
</dbReference>
<dbReference type="InterPro" id="IPR013656">
    <property type="entry name" value="PAS_4"/>
</dbReference>
<dbReference type="EC" id="2.7.13.3" evidence="2"/>
<organism evidence="10 11">
    <name type="scientific">Legionella dresdenensis</name>
    <dbReference type="NCBI Taxonomy" id="450200"/>
    <lineage>
        <taxon>Bacteria</taxon>
        <taxon>Pseudomonadati</taxon>
        <taxon>Pseudomonadota</taxon>
        <taxon>Gammaproteobacteria</taxon>
        <taxon>Legionellales</taxon>
        <taxon>Legionellaceae</taxon>
        <taxon>Legionella</taxon>
    </lineage>
</organism>
<dbReference type="PROSITE" id="PS50110">
    <property type="entry name" value="RESPONSE_REGULATORY"/>
    <property type="match status" value="1"/>
</dbReference>
<evidence type="ECO:0000256" key="2">
    <source>
        <dbReference type="ARBA" id="ARBA00012438"/>
    </source>
</evidence>
<evidence type="ECO:0000256" key="4">
    <source>
        <dbReference type="ARBA" id="ARBA00023012"/>
    </source>
</evidence>
<sequence length="566" mass="63642">MSFVTNDETAKLIEEKDKEIQKLNNLLEQERIKFNNQLQDTKDYYENILALMPGHVYWMDRNNTYLGCNDIQAENANLNSPKEIVGKTNFDMPWRDQAEELNRINNLVMETGQPHTEEEYKVTASGTAIFLSHKTPLRNNSGKVIGMLGVSIDVTNRKKMEVALRRAKESVVTANQAKAEFLANMSHDLRTPLSGIVGLSKLLEERAQDGESKQFARWINESGVQLLELLNGVLDVVTGDQTRESDINNVVFDLRKNIQDIAHLLHPTIKQKNLEFNLEMDDNVPEKVIIDGTKLHRVLLNLLGNALKFTEKGNVTLKIESLVEDNDYVRLQFTVSDTGIGIPLEHQSKIFDRFFRINPSYKDSQNGHGVGLYLAQRYVGLLGGEIKVISEPGEGSVFYFTLSMKIPSNDDLTKYGVNTDTTGMTAGKQLPLAPNSPTILLVEDNMIALRLIEVVVRQARCHSVSAIDAEQAFELVQSRDFDMVITDLGLPGMSGTELARQIREWEFLSQKKPVPLIGLTAHASDSNKLQSLQAGMNKIIEKPIHLNIMLDLVDQYILPAKKKSNE</sequence>
<reference evidence="11" key="1">
    <citation type="journal article" date="2019" name="Int. J. Syst. Evol. Microbiol.">
        <title>The Global Catalogue of Microorganisms (GCM) 10K type strain sequencing project: providing services to taxonomists for standard genome sequencing and annotation.</title>
        <authorList>
            <consortium name="The Broad Institute Genomics Platform"/>
            <consortium name="The Broad Institute Genome Sequencing Center for Infectious Disease"/>
            <person name="Wu L."/>
            <person name="Ma J."/>
        </authorList>
    </citation>
    <scope>NUCLEOTIDE SEQUENCE [LARGE SCALE GENOMIC DNA]</scope>
    <source>
        <strain evidence="11">CCUG 59858</strain>
    </source>
</reference>
<dbReference type="CDD" id="cd17546">
    <property type="entry name" value="REC_hyHK_CKI1_RcsC-like"/>
    <property type="match status" value="1"/>
</dbReference>
<dbReference type="PANTHER" id="PTHR45339:SF1">
    <property type="entry name" value="HYBRID SIGNAL TRANSDUCTION HISTIDINE KINASE J"/>
    <property type="match status" value="1"/>
</dbReference>
<evidence type="ECO:0000256" key="3">
    <source>
        <dbReference type="ARBA" id="ARBA00022553"/>
    </source>
</evidence>
<dbReference type="SUPFAM" id="SSF55785">
    <property type="entry name" value="PYP-like sensor domain (PAS domain)"/>
    <property type="match status" value="1"/>
</dbReference>
<dbReference type="PROSITE" id="PS50109">
    <property type="entry name" value="HIS_KIN"/>
    <property type="match status" value="1"/>
</dbReference>
<dbReference type="SMART" id="SM00448">
    <property type="entry name" value="REC"/>
    <property type="match status" value="1"/>
</dbReference>
<keyword evidence="4" id="KW-0902">Two-component regulatory system</keyword>
<dbReference type="PANTHER" id="PTHR45339">
    <property type="entry name" value="HYBRID SIGNAL TRANSDUCTION HISTIDINE KINASE J"/>
    <property type="match status" value="1"/>
</dbReference>
<dbReference type="Pfam" id="PF00072">
    <property type="entry name" value="Response_reg"/>
    <property type="match status" value="1"/>
</dbReference>
<keyword evidence="3 5" id="KW-0597">Phosphoprotein</keyword>
<dbReference type="Pfam" id="PF00512">
    <property type="entry name" value="HisKA"/>
    <property type="match status" value="1"/>
</dbReference>
<protein>
    <recommendedName>
        <fullName evidence="2">histidine kinase</fullName>
        <ecNumber evidence="2">2.7.13.3</ecNumber>
    </recommendedName>
</protein>
<dbReference type="InterPro" id="IPR000014">
    <property type="entry name" value="PAS"/>
</dbReference>